<sequence>VLHGTQVNIDVSKLSYDKLDLIGAGTLTGATGPMPFILMPGAHGLTMATGRGPEPGFDFTVAADGILQFDPSLDSLIGGRGTRDIVLHGTQVNIDVSKLSYDKLDLIGAGTLTGATGPMPFILMPGAHGLTMATGHGPEPGFDFTVEAAGIIQFDPSLDSLIGGRGTRNMMLHGTRISIDARGMRASFAVEGLAINPVEQILIANFMPGAHRLRSSEIDFVFTVTPDLTVDYGTELDEGVSGRGTPTLIVNGHKSGYDPARMIVLTAFGDTLGAASRLIQLRQVISN</sequence>
<reference evidence="1" key="1">
    <citation type="submission" date="2018-05" db="EMBL/GenBank/DDBJ databases">
        <authorList>
            <person name="Lanie J.A."/>
            <person name="Ng W.-L."/>
            <person name="Kazmierczak K.M."/>
            <person name="Andrzejewski T.M."/>
            <person name="Davidsen T.M."/>
            <person name="Wayne K.J."/>
            <person name="Tettelin H."/>
            <person name="Glass J.I."/>
            <person name="Rusch D."/>
            <person name="Podicherti R."/>
            <person name="Tsui H.-C.T."/>
            <person name="Winkler M.E."/>
        </authorList>
    </citation>
    <scope>NUCLEOTIDE SEQUENCE</scope>
</reference>
<organism evidence="1">
    <name type="scientific">marine metagenome</name>
    <dbReference type="NCBI Taxonomy" id="408172"/>
    <lineage>
        <taxon>unclassified sequences</taxon>
        <taxon>metagenomes</taxon>
        <taxon>ecological metagenomes</taxon>
    </lineage>
</organism>
<accession>A0A381WT23</accession>
<name>A0A381WT23_9ZZZZ</name>
<gene>
    <name evidence="1" type="ORF">METZ01_LOCUS108513</name>
</gene>
<evidence type="ECO:0000313" key="1">
    <source>
        <dbReference type="EMBL" id="SVA55659.1"/>
    </source>
</evidence>
<dbReference type="AlphaFoldDB" id="A0A381WT23"/>
<feature type="non-terminal residue" evidence="1">
    <location>
        <position position="287"/>
    </location>
</feature>
<protein>
    <submittedName>
        <fullName evidence="1">Uncharacterized protein</fullName>
    </submittedName>
</protein>
<dbReference type="EMBL" id="UINC01012795">
    <property type="protein sequence ID" value="SVA55659.1"/>
    <property type="molecule type" value="Genomic_DNA"/>
</dbReference>
<feature type="non-terminal residue" evidence="1">
    <location>
        <position position="1"/>
    </location>
</feature>
<proteinExistence type="predicted"/>